<dbReference type="EMBL" id="JBHSOA010000035">
    <property type="protein sequence ID" value="MFC5853375.1"/>
    <property type="molecule type" value="Genomic_DNA"/>
</dbReference>
<evidence type="ECO:0000259" key="2">
    <source>
        <dbReference type="Pfam" id="PF00582"/>
    </source>
</evidence>
<gene>
    <name evidence="3" type="ORF">ACFPZI_16570</name>
</gene>
<dbReference type="Proteomes" id="UP001596180">
    <property type="component" value="Unassembled WGS sequence"/>
</dbReference>
<keyword evidence="4" id="KW-1185">Reference proteome</keyword>
<sequence>MERVVTVGLDGSPESLAAAHWAADEAERRTLTLRLLHAWPLLAPEPTRIPSEIDQNYWAKRLVHDAKAELHTHHPGLTVIGSLVADDASDALLRAASESEMLVLGSRGLTPVESYFLGDISMTVVARAERPVVLVRADERAEEPSTFESGAAGGVVVVGLKLHGACDDLLEFAFTTAAVRGVPLRAVHGRSIPIHAYAPWGVDHTVTQKERQDAQKHLSQTLRPWREKFPGVTVTDTIRLDSPARAVVAAAKGAELLIVGRRSHPVPVPRLGPVVQAAAHHARCPVAVIPHD</sequence>
<dbReference type="RefSeq" id="WP_381363747.1">
    <property type="nucleotide sequence ID" value="NZ_JBHSOA010000035.1"/>
</dbReference>
<feature type="domain" description="UspA" evidence="2">
    <location>
        <begin position="3"/>
        <end position="136"/>
    </location>
</feature>
<dbReference type="InterPro" id="IPR006015">
    <property type="entry name" value="Universal_stress_UspA"/>
</dbReference>
<dbReference type="PRINTS" id="PR01438">
    <property type="entry name" value="UNVRSLSTRESS"/>
</dbReference>
<dbReference type="PANTHER" id="PTHR46268">
    <property type="entry name" value="STRESS RESPONSE PROTEIN NHAX"/>
    <property type="match status" value="1"/>
</dbReference>
<dbReference type="InterPro" id="IPR006016">
    <property type="entry name" value="UspA"/>
</dbReference>
<dbReference type="Pfam" id="PF00582">
    <property type="entry name" value="Usp"/>
    <property type="match status" value="2"/>
</dbReference>
<evidence type="ECO:0000256" key="1">
    <source>
        <dbReference type="ARBA" id="ARBA00008791"/>
    </source>
</evidence>
<comment type="similarity">
    <text evidence="1">Belongs to the universal stress protein A family.</text>
</comment>
<name>A0ABW1DZ16_9ACTN</name>
<evidence type="ECO:0000313" key="4">
    <source>
        <dbReference type="Proteomes" id="UP001596180"/>
    </source>
</evidence>
<feature type="domain" description="UspA" evidence="2">
    <location>
        <begin position="156"/>
        <end position="290"/>
    </location>
</feature>
<dbReference type="PANTHER" id="PTHR46268:SF6">
    <property type="entry name" value="UNIVERSAL STRESS PROTEIN UP12"/>
    <property type="match status" value="1"/>
</dbReference>
<dbReference type="InterPro" id="IPR014729">
    <property type="entry name" value="Rossmann-like_a/b/a_fold"/>
</dbReference>
<comment type="caution">
    <text evidence="3">The sequence shown here is derived from an EMBL/GenBank/DDBJ whole genome shotgun (WGS) entry which is preliminary data.</text>
</comment>
<dbReference type="Gene3D" id="3.40.50.620">
    <property type="entry name" value="HUPs"/>
    <property type="match status" value="2"/>
</dbReference>
<dbReference type="SUPFAM" id="SSF52402">
    <property type="entry name" value="Adenine nucleotide alpha hydrolases-like"/>
    <property type="match status" value="2"/>
</dbReference>
<reference evidence="4" key="1">
    <citation type="journal article" date="2019" name="Int. J. Syst. Evol. Microbiol.">
        <title>The Global Catalogue of Microorganisms (GCM) 10K type strain sequencing project: providing services to taxonomists for standard genome sequencing and annotation.</title>
        <authorList>
            <consortium name="The Broad Institute Genomics Platform"/>
            <consortium name="The Broad Institute Genome Sequencing Center for Infectious Disease"/>
            <person name="Wu L."/>
            <person name="Ma J."/>
        </authorList>
    </citation>
    <scope>NUCLEOTIDE SEQUENCE [LARGE SCALE GENOMIC DNA]</scope>
    <source>
        <strain evidence="4">JCM 10411</strain>
    </source>
</reference>
<accession>A0ABW1DZ16</accession>
<protein>
    <submittedName>
        <fullName evidence="3">Universal stress protein</fullName>
    </submittedName>
</protein>
<evidence type="ECO:0000313" key="3">
    <source>
        <dbReference type="EMBL" id="MFC5853375.1"/>
    </source>
</evidence>
<organism evidence="3 4">
    <name type="scientific">Streptomyces chlorus</name>
    <dbReference type="NCBI Taxonomy" id="887452"/>
    <lineage>
        <taxon>Bacteria</taxon>
        <taxon>Bacillati</taxon>
        <taxon>Actinomycetota</taxon>
        <taxon>Actinomycetes</taxon>
        <taxon>Kitasatosporales</taxon>
        <taxon>Streptomycetaceae</taxon>
        <taxon>Streptomyces</taxon>
    </lineage>
</organism>
<proteinExistence type="inferred from homology"/>